<accession>A0ACC6PNI6</accession>
<comment type="caution">
    <text evidence="1">The sequence shown here is derived from an EMBL/GenBank/DDBJ whole genome shotgun (WGS) entry which is preliminary data.</text>
</comment>
<reference evidence="1" key="1">
    <citation type="submission" date="2024-03" db="EMBL/GenBank/DDBJ databases">
        <title>Novel Streptomyces species of biotechnological and ecological value are a feature of Machair soil.</title>
        <authorList>
            <person name="Prole J.R."/>
            <person name="Goodfellow M."/>
            <person name="Allenby N."/>
            <person name="Ward A.C."/>
        </authorList>
    </citation>
    <scope>NUCLEOTIDE SEQUENCE</scope>
    <source>
        <strain evidence="1">MS2.AVA.5</strain>
    </source>
</reference>
<name>A0ACC6PNI6_9ACTN</name>
<dbReference type="EMBL" id="JBBKAJ010000022">
    <property type="protein sequence ID" value="MEJ8632941.1"/>
    <property type="molecule type" value="Genomic_DNA"/>
</dbReference>
<evidence type="ECO:0000313" key="1">
    <source>
        <dbReference type="EMBL" id="MEJ8632941.1"/>
    </source>
</evidence>
<gene>
    <name evidence="1" type="ORF">WKI67_05995</name>
</gene>
<proteinExistence type="predicted"/>
<organism evidence="1 2">
    <name type="scientific">Streptomyces achmelvichensis</name>
    <dbReference type="NCBI Taxonomy" id="3134111"/>
    <lineage>
        <taxon>Bacteria</taxon>
        <taxon>Bacillati</taxon>
        <taxon>Actinomycetota</taxon>
        <taxon>Actinomycetes</taxon>
        <taxon>Kitasatosporales</taxon>
        <taxon>Streptomycetaceae</taxon>
        <taxon>Streptomyces</taxon>
    </lineage>
</organism>
<evidence type="ECO:0000313" key="2">
    <source>
        <dbReference type="Proteomes" id="UP001377168"/>
    </source>
</evidence>
<sequence>MRTLFRRPATTAPQTLDVYDIAYLAGGPRRVVEVALVALSERGAVTLRATRVRAVDEQAGGHRVERALLALCPRGRSTAAVFAALRAAPEVEEIGSRLVAYGLLARSGRRPTGTGRRSLEEARHEGVLPHYVFDGPAVVPDRRVRRAVGEASSAPSGLGKRLVRMGRALDDTGPDSDHDTGGSAASGGHHSCGGGGGGSD</sequence>
<protein>
    <submittedName>
        <fullName evidence="1">TIGR04222 domain-containing membrane protein</fullName>
    </submittedName>
</protein>
<dbReference type="Proteomes" id="UP001377168">
    <property type="component" value="Unassembled WGS sequence"/>
</dbReference>
<keyword evidence="2" id="KW-1185">Reference proteome</keyword>